<dbReference type="AlphaFoldDB" id="A0A0R2ER82"/>
<comment type="caution">
    <text evidence="3">The sequence shown here is derived from an EMBL/GenBank/DDBJ whole genome shotgun (WGS) entry which is preliminary data.</text>
</comment>
<accession>A0A0R2ER82</accession>
<comment type="similarity">
    <text evidence="1">Belongs to the GppA/Ppx family.</text>
</comment>
<proteinExistence type="inferred from homology"/>
<reference evidence="3 4" key="1">
    <citation type="journal article" date="2015" name="Genome Announc.">
        <title>Expanding the biotechnology potential of lactobacilli through comparative genomics of 213 strains and associated genera.</title>
        <authorList>
            <person name="Sun Z."/>
            <person name="Harris H.M."/>
            <person name="McCann A."/>
            <person name="Guo C."/>
            <person name="Argimon S."/>
            <person name="Zhang W."/>
            <person name="Yang X."/>
            <person name="Jeffery I.B."/>
            <person name="Cooney J.C."/>
            <person name="Kagawa T.F."/>
            <person name="Liu W."/>
            <person name="Song Y."/>
            <person name="Salvetti E."/>
            <person name="Wrobel A."/>
            <person name="Rasinkangas P."/>
            <person name="Parkhill J."/>
            <person name="Rea M.C."/>
            <person name="O'Sullivan O."/>
            <person name="Ritari J."/>
            <person name="Douillard F.P."/>
            <person name="Paul Ross R."/>
            <person name="Yang R."/>
            <person name="Briner A.E."/>
            <person name="Felis G.E."/>
            <person name="de Vos W.M."/>
            <person name="Barrangou R."/>
            <person name="Klaenhammer T.R."/>
            <person name="Caufield P.W."/>
            <person name="Cui Y."/>
            <person name="Zhang H."/>
            <person name="O'Toole P.W."/>
        </authorList>
    </citation>
    <scope>NUCLEOTIDE SEQUENCE [LARGE SCALE GENOMIC DNA]</scope>
    <source>
        <strain evidence="3 4">DSM 23365</strain>
    </source>
</reference>
<dbReference type="Proteomes" id="UP000051442">
    <property type="component" value="Unassembled WGS sequence"/>
</dbReference>
<dbReference type="SUPFAM" id="SSF53067">
    <property type="entry name" value="Actin-like ATPase domain"/>
    <property type="match status" value="2"/>
</dbReference>
<dbReference type="Pfam" id="PF02541">
    <property type="entry name" value="Ppx-GppA"/>
    <property type="match status" value="1"/>
</dbReference>
<dbReference type="EMBL" id="AYZM01000159">
    <property type="protein sequence ID" value="KRN18195.1"/>
    <property type="molecule type" value="Genomic_DNA"/>
</dbReference>
<evidence type="ECO:0000313" key="3">
    <source>
        <dbReference type="EMBL" id="KRN18195.1"/>
    </source>
</evidence>
<evidence type="ECO:0000256" key="1">
    <source>
        <dbReference type="ARBA" id="ARBA00007125"/>
    </source>
</evidence>
<dbReference type="InterPro" id="IPR003695">
    <property type="entry name" value="Ppx_GppA_N"/>
</dbReference>
<gene>
    <name evidence="3" type="ORF">FD14_GL002210</name>
</gene>
<dbReference type="Gene3D" id="3.30.420.40">
    <property type="match status" value="1"/>
</dbReference>
<dbReference type="Gene3D" id="3.30.420.150">
    <property type="entry name" value="Exopolyphosphatase. Domain 2"/>
    <property type="match status" value="1"/>
</dbReference>
<evidence type="ECO:0000259" key="2">
    <source>
        <dbReference type="Pfam" id="PF02541"/>
    </source>
</evidence>
<dbReference type="PANTHER" id="PTHR30005">
    <property type="entry name" value="EXOPOLYPHOSPHATASE"/>
    <property type="match status" value="1"/>
</dbReference>
<dbReference type="PANTHER" id="PTHR30005:SF0">
    <property type="entry name" value="RETROGRADE REGULATION PROTEIN 2"/>
    <property type="match status" value="1"/>
</dbReference>
<dbReference type="CDD" id="cd24052">
    <property type="entry name" value="ASKHA_NBD_HpPPX-GppA-like"/>
    <property type="match status" value="1"/>
</dbReference>
<evidence type="ECO:0000313" key="4">
    <source>
        <dbReference type="Proteomes" id="UP000051442"/>
    </source>
</evidence>
<dbReference type="PATRIC" id="fig|1423804.4.peg.2397"/>
<dbReference type="InterPro" id="IPR050273">
    <property type="entry name" value="GppA/Ppx_hydrolase"/>
</dbReference>
<dbReference type="STRING" id="1423804.FD14_GL002210"/>
<name>A0A0R2ER82_9LACO</name>
<organism evidence="3 4">
    <name type="scientific">Secundilactobacillus similis DSM 23365 = JCM 2765</name>
    <dbReference type="NCBI Taxonomy" id="1423804"/>
    <lineage>
        <taxon>Bacteria</taxon>
        <taxon>Bacillati</taxon>
        <taxon>Bacillota</taxon>
        <taxon>Bacilli</taxon>
        <taxon>Lactobacillales</taxon>
        <taxon>Lactobacillaceae</taxon>
        <taxon>Secundilactobacillus</taxon>
    </lineage>
</organism>
<feature type="domain" description="Ppx/GppA phosphatase N-terminal" evidence="2">
    <location>
        <begin position="37"/>
        <end position="315"/>
    </location>
</feature>
<dbReference type="InterPro" id="IPR043129">
    <property type="entry name" value="ATPase_NBD"/>
</dbReference>
<sequence>MTQVVSNGAKGRLTMDNLVIVDLGSNSVRMAINEIRPDKTFREVGRYKEDTRLSEGMGPEKKLQDAAIKRTLAALKHFRILYQDLPNLTVKAITTAAVRQASNQADFLERVQREVGLTFDVLSGDDEAYYDYLGVMNRLRVEDALMLDIGGASLEMVNIRSGKESNLISIPFGAVNLSEQFHLDDQINPADFFDATVFLRQRLQDIWWLGEAKTKPFILLGGANRSLARMSRRQQQVLHVEQIHGYQLTTHEVFRLFSGLLRKNHEQRKQISGLEPDRADIIVGGILPLVLLLQMLDSDRVIFSESGVREGIINAYLNQDYN</sequence>
<protein>
    <submittedName>
        <fullName evidence="3">Exopolyphosphatase</fullName>
    </submittedName>
</protein>
<keyword evidence="4" id="KW-1185">Reference proteome</keyword>